<protein>
    <submittedName>
        <fullName evidence="1">Uncharacterized protein</fullName>
    </submittedName>
</protein>
<proteinExistence type="predicted"/>
<dbReference type="Proteomes" id="UP000593573">
    <property type="component" value="Unassembled WGS sequence"/>
</dbReference>
<evidence type="ECO:0000313" key="1">
    <source>
        <dbReference type="EMBL" id="MBA0653699.1"/>
    </source>
</evidence>
<comment type="caution">
    <text evidence="1">The sequence shown here is derived from an EMBL/GenBank/DDBJ whole genome shotgun (WGS) entry which is preliminary data.</text>
</comment>
<accession>A0A7J8UTY8</accession>
<dbReference type="AlphaFoldDB" id="A0A7J8UTY8"/>
<organism evidence="1 2">
    <name type="scientific">Gossypium klotzschianum</name>
    <dbReference type="NCBI Taxonomy" id="34286"/>
    <lineage>
        <taxon>Eukaryota</taxon>
        <taxon>Viridiplantae</taxon>
        <taxon>Streptophyta</taxon>
        <taxon>Embryophyta</taxon>
        <taxon>Tracheophyta</taxon>
        <taxon>Spermatophyta</taxon>
        <taxon>Magnoliopsida</taxon>
        <taxon>eudicotyledons</taxon>
        <taxon>Gunneridae</taxon>
        <taxon>Pentapetalae</taxon>
        <taxon>rosids</taxon>
        <taxon>malvids</taxon>
        <taxon>Malvales</taxon>
        <taxon>Malvaceae</taxon>
        <taxon>Malvoideae</taxon>
        <taxon>Gossypium</taxon>
    </lineage>
</organism>
<sequence length="26" mass="2988">MPMLTISIAMPVIWRRSLAKYLVPIS</sequence>
<reference evidence="1 2" key="1">
    <citation type="journal article" date="2019" name="Genome Biol. Evol.">
        <title>Insights into the evolution of the New World diploid cottons (Gossypium, subgenus Houzingenia) based on genome sequencing.</title>
        <authorList>
            <person name="Grover C.E."/>
            <person name="Arick M.A. 2nd"/>
            <person name="Thrash A."/>
            <person name="Conover J.L."/>
            <person name="Sanders W.S."/>
            <person name="Peterson D.G."/>
            <person name="Frelichowski J.E."/>
            <person name="Scheffler J.A."/>
            <person name="Scheffler B.E."/>
            <person name="Wendel J.F."/>
        </authorList>
    </citation>
    <scope>NUCLEOTIDE SEQUENCE [LARGE SCALE GENOMIC DNA]</scope>
    <source>
        <strain evidence="1">57</strain>
        <tissue evidence="1">Leaf</tissue>
    </source>
</reference>
<feature type="non-terminal residue" evidence="1">
    <location>
        <position position="26"/>
    </location>
</feature>
<name>A0A7J8UTY8_9ROSI</name>
<evidence type="ECO:0000313" key="2">
    <source>
        <dbReference type="Proteomes" id="UP000593573"/>
    </source>
</evidence>
<keyword evidence="2" id="KW-1185">Reference proteome</keyword>
<dbReference type="EMBL" id="JABFAB010000007">
    <property type="protein sequence ID" value="MBA0653699.1"/>
    <property type="molecule type" value="Genomic_DNA"/>
</dbReference>
<gene>
    <name evidence="1" type="ORF">Goklo_020842</name>
</gene>